<keyword evidence="1" id="KW-0812">Transmembrane</keyword>
<evidence type="ECO:0000313" key="2">
    <source>
        <dbReference type="EMBL" id="EJF90389.1"/>
    </source>
</evidence>
<keyword evidence="1" id="KW-1133">Transmembrane helix</keyword>
<dbReference type="OrthoDB" id="8420687at2"/>
<feature type="transmembrane region" description="Helical" evidence="1">
    <location>
        <begin position="7"/>
        <end position="29"/>
    </location>
</feature>
<reference evidence="2 3" key="1">
    <citation type="submission" date="2012-03" db="EMBL/GenBank/DDBJ databases">
        <title>The Genome Sequence of Bartonella tamiae Th239.</title>
        <authorList>
            <consortium name="The Broad Institute Genome Sequencing Platform"/>
            <consortium name="The Broad Institute Genome Sequencing Center for Infectious Disease"/>
            <person name="Feldgarden M."/>
            <person name="Kirby J."/>
            <person name="Kosoy M."/>
            <person name="Birtles R."/>
            <person name="Probert W.S."/>
            <person name="Chiaraviglio L."/>
            <person name="Young S.K."/>
            <person name="Zeng Q."/>
            <person name="Gargeya S."/>
            <person name="Fitzgerald M."/>
            <person name="Haas B."/>
            <person name="Abouelleil A."/>
            <person name="Alvarado L."/>
            <person name="Arachchi H.M."/>
            <person name="Berlin A."/>
            <person name="Chapman S.B."/>
            <person name="Gearin G."/>
            <person name="Goldberg J."/>
            <person name="Griggs A."/>
            <person name="Gujja S."/>
            <person name="Hansen M."/>
            <person name="Heiman D."/>
            <person name="Howarth C."/>
            <person name="Larimer J."/>
            <person name="Lui A."/>
            <person name="MacDonald P.J.P."/>
            <person name="McCowen C."/>
            <person name="Montmayeur A."/>
            <person name="Murphy C."/>
            <person name="Neiman D."/>
            <person name="Pearson M."/>
            <person name="Priest M."/>
            <person name="Roberts A."/>
            <person name="Saif S."/>
            <person name="Shea T."/>
            <person name="Sisk P."/>
            <person name="Stolte C."/>
            <person name="Sykes S."/>
            <person name="Wortman J."/>
            <person name="Nusbaum C."/>
            <person name="Birren B."/>
        </authorList>
    </citation>
    <scope>NUCLEOTIDE SEQUENCE [LARGE SCALE GENOMIC DNA]</scope>
    <source>
        <strain evidence="2 3">Th239</strain>
    </source>
</reference>
<protein>
    <submittedName>
        <fullName evidence="2">Uncharacterized protein</fullName>
    </submittedName>
</protein>
<organism evidence="2 3">
    <name type="scientific">Bartonella tamiae Th239</name>
    <dbReference type="NCBI Taxonomy" id="1094558"/>
    <lineage>
        <taxon>Bacteria</taxon>
        <taxon>Pseudomonadati</taxon>
        <taxon>Pseudomonadota</taxon>
        <taxon>Alphaproteobacteria</taxon>
        <taxon>Hyphomicrobiales</taxon>
        <taxon>Bartonellaceae</taxon>
        <taxon>Bartonella</taxon>
    </lineage>
</organism>
<accession>J0R421</accession>
<keyword evidence="3" id="KW-1185">Reference proteome</keyword>
<dbReference type="RefSeq" id="WP_008038628.1">
    <property type="nucleotide sequence ID" value="NZ_JH725147.1"/>
</dbReference>
<dbReference type="AlphaFoldDB" id="J0R421"/>
<name>J0R421_9HYPH</name>
<proteinExistence type="predicted"/>
<dbReference type="STRING" id="1094558.ME5_00790"/>
<feature type="transmembrane region" description="Helical" evidence="1">
    <location>
        <begin position="61"/>
        <end position="80"/>
    </location>
</feature>
<dbReference type="Proteomes" id="UP000008952">
    <property type="component" value="Unassembled WGS sequence"/>
</dbReference>
<feature type="transmembrane region" description="Helical" evidence="1">
    <location>
        <begin position="35"/>
        <end position="54"/>
    </location>
</feature>
<keyword evidence="1" id="KW-0472">Membrane</keyword>
<comment type="caution">
    <text evidence="2">The sequence shown here is derived from an EMBL/GenBank/DDBJ whole genome shotgun (WGS) entry which is preliminary data.</text>
</comment>
<sequence length="81" mass="8889">MDDYEKFAVGLLIMFGMLIIGGLMAVHIVTLNKPGFIFALSAGVVGWFSAFAILFDRPRMYLGFIVLAIICVAISIGLYVR</sequence>
<dbReference type="PATRIC" id="fig|1094558.3.peg.866"/>
<gene>
    <name evidence="2" type="ORF">ME5_00790</name>
</gene>
<dbReference type="eggNOG" id="ENOG50346EB">
    <property type="taxonomic scope" value="Bacteria"/>
</dbReference>
<evidence type="ECO:0000313" key="3">
    <source>
        <dbReference type="Proteomes" id="UP000008952"/>
    </source>
</evidence>
<dbReference type="EMBL" id="AIMB01000007">
    <property type="protein sequence ID" value="EJF90389.1"/>
    <property type="molecule type" value="Genomic_DNA"/>
</dbReference>
<evidence type="ECO:0000256" key="1">
    <source>
        <dbReference type="SAM" id="Phobius"/>
    </source>
</evidence>
<dbReference type="HOGENOM" id="CLU_171021_0_0_5"/>